<name>A0A5J9TXS1_9POAL</name>
<protein>
    <submittedName>
        <fullName evidence="2">Uncharacterized protein</fullName>
    </submittedName>
</protein>
<dbReference type="AlphaFoldDB" id="A0A5J9TXS1"/>
<feature type="compositionally biased region" description="Low complexity" evidence="1">
    <location>
        <begin position="107"/>
        <end position="120"/>
    </location>
</feature>
<organism evidence="2 3">
    <name type="scientific">Eragrostis curvula</name>
    <name type="common">weeping love grass</name>
    <dbReference type="NCBI Taxonomy" id="38414"/>
    <lineage>
        <taxon>Eukaryota</taxon>
        <taxon>Viridiplantae</taxon>
        <taxon>Streptophyta</taxon>
        <taxon>Embryophyta</taxon>
        <taxon>Tracheophyta</taxon>
        <taxon>Spermatophyta</taxon>
        <taxon>Magnoliopsida</taxon>
        <taxon>Liliopsida</taxon>
        <taxon>Poales</taxon>
        <taxon>Poaceae</taxon>
        <taxon>PACMAD clade</taxon>
        <taxon>Chloridoideae</taxon>
        <taxon>Eragrostideae</taxon>
        <taxon>Eragrostidinae</taxon>
        <taxon>Eragrostis</taxon>
    </lineage>
</organism>
<feature type="region of interest" description="Disordered" evidence="1">
    <location>
        <begin position="107"/>
        <end position="137"/>
    </location>
</feature>
<feature type="compositionally biased region" description="Basic residues" evidence="1">
    <location>
        <begin position="55"/>
        <end position="72"/>
    </location>
</feature>
<reference evidence="2 3" key="1">
    <citation type="journal article" date="2019" name="Sci. Rep.">
        <title>A high-quality genome of Eragrostis curvula grass provides insights into Poaceae evolution and supports new strategies to enhance forage quality.</title>
        <authorList>
            <person name="Carballo J."/>
            <person name="Santos B.A.C.M."/>
            <person name="Zappacosta D."/>
            <person name="Garbus I."/>
            <person name="Selva J.P."/>
            <person name="Gallo C.A."/>
            <person name="Diaz A."/>
            <person name="Albertini E."/>
            <person name="Caccamo M."/>
            <person name="Echenique V."/>
        </authorList>
    </citation>
    <scope>NUCLEOTIDE SEQUENCE [LARGE SCALE GENOMIC DNA]</scope>
    <source>
        <strain evidence="3">cv. Victoria</strain>
        <tissue evidence="2">Leaf</tissue>
    </source>
</reference>
<sequence>MLTEFMKKGASFSKHHRFLRGLEESFYFSPHVCIRKFDNYISQKRDYWQYGSSEKKKKTKGNGRAIKRRERKDRRDEQTACSQEEVDAREGILWACGRLVRGASLLRRPSRSSRPMPGSGNFFAPPVPDRIGEWHKQ</sequence>
<accession>A0A5J9TXS1</accession>
<keyword evidence="3" id="KW-1185">Reference proteome</keyword>
<evidence type="ECO:0000313" key="2">
    <source>
        <dbReference type="EMBL" id="TVU16202.1"/>
    </source>
</evidence>
<evidence type="ECO:0000313" key="3">
    <source>
        <dbReference type="Proteomes" id="UP000324897"/>
    </source>
</evidence>
<dbReference type="Gramene" id="TVU16202">
    <property type="protein sequence ID" value="TVU16202"/>
    <property type="gene ID" value="EJB05_39754"/>
</dbReference>
<comment type="caution">
    <text evidence="2">The sequence shown here is derived from an EMBL/GenBank/DDBJ whole genome shotgun (WGS) entry which is preliminary data.</text>
</comment>
<gene>
    <name evidence="2" type="ORF">EJB05_39754</name>
</gene>
<proteinExistence type="predicted"/>
<dbReference type="Proteomes" id="UP000324897">
    <property type="component" value="Unassembled WGS sequence"/>
</dbReference>
<evidence type="ECO:0000256" key="1">
    <source>
        <dbReference type="SAM" id="MobiDB-lite"/>
    </source>
</evidence>
<dbReference type="EMBL" id="RWGY01000031">
    <property type="protein sequence ID" value="TVU16202.1"/>
    <property type="molecule type" value="Genomic_DNA"/>
</dbReference>
<feature type="non-terminal residue" evidence="2">
    <location>
        <position position="1"/>
    </location>
</feature>
<feature type="region of interest" description="Disordered" evidence="1">
    <location>
        <begin position="51"/>
        <end position="82"/>
    </location>
</feature>